<evidence type="ECO:0000313" key="2">
    <source>
        <dbReference type="EMBL" id="CAD2190286.1"/>
    </source>
</evidence>
<dbReference type="EMBL" id="CAJEWN010000798">
    <property type="protein sequence ID" value="CAD2190286.1"/>
    <property type="molecule type" value="Genomic_DNA"/>
</dbReference>
<accession>A0A6V7WU19</accession>
<keyword evidence="1" id="KW-0472">Membrane</keyword>
<comment type="caution">
    <text evidence="2">The sequence shown here is derived from an EMBL/GenBank/DDBJ whole genome shotgun (WGS) entry which is preliminary data.</text>
</comment>
<keyword evidence="1" id="KW-1133">Transmembrane helix</keyword>
<feature type="transmembrane region" description="Helical" evidence="1">
    <location>
        <begin position="9"/>
        <end position="30"/>
    </location>
</feature>
<dbReference type="Proteomes" id="UP000580250">
    <property type="component" value="Unassembled WGS sequence"/>
</dbReference>
<name>A0A6V7WU19_MELEN</name>
<organism evidence="2 3">
    <name type="scientific">Meloidogyne enterolobii</name>
    <name type="common">Root-knot nematode worm</name>
    <name type="synonym">Meloidogyne mayaguensis</name>
    <dbReference type="NCBI Taxonomy" id="390850"/>
    <lineage>
        <taxon>Eukaryota</taxon>
        <taxon>Metazoa</taxon>
        <taxon>Ecdysozoa</taxon>
        <taxon>Nematoda</taxon>
        <taxon>Chromadorea</taxon>
        <taxon>Rhabditida</taxon>
        <taxon>Tylenchina</taxon>
        <taxon>Tylenchomorpha</taxon>
        <taxon>Tylenchoidea</taxon>
        <taxon>Meloidogynidae</taxon>
        <taxon>Meloidogyninae</taxon>
        <taxon>Meloidogyne</taxon>
    </lineage>
</organism>
<reference evidence="2 3" key="1">
    <citation type="submission" date="2020-08" db="EMBL/GenBank/DDBJ databases">
        <authorList>
            <person name="Koutsovoulos G."/>
            <person name="Danchin GJ E."/>
        </authorList>
    </citation>
    <scope>NUCLEOTIDE SEQUENCE [LARGE SCALE GENOMIC DNA]</scope>
</reference>
<keyword evidence="1" id="KW-0812">Transmembrane</keyword>
<gene>
    <name evidence="2" type="ORF">MENT_LOCUS43068</name>
</gene>
<sequence>MEFHAHPIFYMYFCGNVGLLKLSCFLSILLPKNVNKPDFIECLSNRFTHEHANNNLSCYSCQSHDLKINEKYECSGNNYNKIRKTFVSIKINTI</sequence>
<evidence type="ECO:0000256" key="1">
    <source>
        <dbReference type="SAM" id="Phobius"/>
    </source>
</evidence>
<proteinExistence type="predicted"/>
<evidence type="ECO:0000313" key="3">
    <source>
        <dbReference type="Proteomes" id="UP000580250"/>
    </source>
</evidence>
<dbReference type="AlphaFoldDB" id="A0A6V7WU19"/>
<protein>
    <submittedName>
        <fullName evidence="2">Uncharacterized protein</fullName>
    </submittedName>
</protein>